<dbReference type="RefSeq" id="WP_324668277.1">
    <property type="nucleotide sequence ID" value="NZ_CP141614.1"/>
</dbReference>
<gene>
    <name evidence="1" type="ORF">VLY81_11285</name>
</gene>
<evidence type="ECO:0000313" key="2">
    <source>
        <dbReference type="Proteomes" id="UP001333102"/>
    </source>
</evidence>
<evidence type="ECO:0000313" key="1">
    <source>
        <dbReference type="EMBL" id="WRP14000.1"/>
    </source>
</evidence>
<protein>
    <submittedName>
        <fullName evidence="1">Uncharacterized protein</fullName>
    </submittedName>
</protein>
<dbReference type="EMBL" id="CP141614">
    <property type="protein sequence ID" value="WRP14000.1"/>
    <property type="molecule type" value="Genomic_DNA"/>
</dbReference>
<proteinExistence type="predicted"/>
<keyword evidence="2" id="KW-1185">Reference proteome</keyword>
<reference evidence="2" key="1">
    <citation type="submission" date="2023-12" db="EMBL/GenBank/DDBJ databases">
        <title>Novel isolates from deep terrestrial aquifers shed light on the physiology and ecology of the class Limnochordia.</title>
        <authorList>
            <person name="Karnachuk O.V."/>
            <person name="Lukina A.P."/>
            <person name="Avakyan M.R."/>
            <person name="Kadnikov V."/>
            <person name="Begmatov S."/>
            <person name="Beletsky A.V."/>
            <person name="Mardanov A.V."/>
            <person name="Ravin N.V."/>
        </authorList>
    </citation>
    <scope>NUCLEOTIDE SEQUENCE [LARGE SCALE GENOMIC DNA]</scope>
    <source>
        <strain evidence="2">LN</strain>
    </source>
</reference>
<sequence length="553" mass="60344">MTQADCIAAANETDWAVPGPGQVLVAPEGASLAAQIRQFDDDAGLLAFEIGGEPAAEVRRAAREAAFSIGRAFARRFALWEGPDGTPRHLLVTGHQPLLAHPGILVKTLLVADLAAQDPGAVAINVVVDYDTAVEVSAPFPSRRDGLLSIERVALCAVGYGRPLSQAPPPGAERWEAFCQRATAALESLGPEGAPLVARLARLQAVAAGPAIGRAGHLAEWLTALRHRWEAQALGEGACYLEVPMDELARTRPFRLFFAHVALAAARFAAVHNETLAEYRRRHRIRSRANPFPDLAVQGSRVELPFWLLTPGVRRRALHVEPQGDGILLSTADGPVTRLPAGSPDRLAAALEQEGLAIRPRAVALTLFVRLLVADLFVHGIGGARYDRVTDRVVERFFGVRPPRYVVASASLPLGLSLRSPEVDAAALRRQLRDLRFNPQRFVGLLGGDGKAEGEALRLAQEKQRLVAEIERPGAPRRELTRRIEAVNERLYALLEPVRKTLEARLRQAVLAEAERQASLHREYPAFLYEPVRLRRMTETVLAGLRRVDDAAR</sequence>
<dbReference type="Proteomes" id="UP001333102">
    <property type="component" value="Chromosome"/>
</dbReference>
<accession>A0ABZ1BNF0</accession>
<name>A0ABZ1BNF0_9FIRM</name>
<organism evidence="1 2">
    <name type="scientific">Geochorda subterranea</name>
    <dbReference type="NCBI Taxonomy" id="3109564"/>
    <lineage>
        <taxon>Bacteria</taxon>
        <taxon>Bacillati</taxon>
        <taxon>Bacillota</taxon>
        <taxon>Limnochordia</taxon>
        <taxon>Limnochordales</taxon>
        <taxon>Geochordaceae</taxon>
        <taxon>Geochorda</taxon>
    </lineage>
</organism>